<dbReference type="SMART" id="SM00382">
    <property type="entry name" value="AAA"/>
    <property type="match status" value="1"/>
</dbReference>
<dbReference type="InterPro" id="IPR027417">
    <property type="entry name" value="P-loop_NTPase"/>
</dbReference>
<dbReference type="Proteomes" id="UP000630887">
    <property type="component" value="Unassembled WGS sequence"/>
</dbReference>
<dbReference type="InterPro" id="IPR011704">
    <property type="entry name" value="ATPase_dyneun-rel_AAA"/>
</dbReference>
<accession>A0A8J3P888</accession>
<protein>
    <submittedName>
        <fullName evidence="2">ATPase AAA</fullName>
    </submittedName>
</protein>
<reference evidence="2 3" key="1">
    <citation type="submission" date="2021-01" db="EMBL/GenBank/DDBJ databases">
        <title>Whole genome shotgun sequence of Catellatospora coxensis NBRC 107359.</title>
        <authorList>
            <person name="Komaki H."/>
            <person name="Tamura T."/>
        </authorList>
    </citation>
    <scope>NUCLEOTIDE SEQUENCE [LARGE SCALE GENOMIC DNA]</scope>
    <source>
        <strain evidence="2 3">NBRC 107359</strain>
    </source>
</reference>
<evidence type="ECO:0000313" key="2">
    <source>
        <dbReference type="EMBL" id="GIG05426.1"/>
    </source>
</evidence>
<dbReference type="EMBL" id="BONI01000014">
    <property type="protein sequence ID" value="GIG05426.1"/>
    <property type="molecule type" value="Genomic_DNA"/>
</dbReference>
<dbReference type="InterPro" id="IPR003593">
    <property type="entry name" value="AAA+_ATPase"/>
</dbReference>
<dbReference type="SUPFAM" id="SSF52540">
    <property type="entry name" value="P-loop containing nucleoside triphosphate hydrolases"/>
    <property type="match status" value="1"/>
</dbReference>
<dbReference type="Pfam" id="PF07728">
    <property type="entry name" value="AAA_5"/>
    <property type="match status" value="1"/>
</dbReference>
<dbReference type="Gene3D" id="3.40.50.300">
    <property type="entry name" value="P-loop containing nucleotide triphosphate hydrolases"/>
    <property type="match status" value="1"/>
</dbReference>
<dbReference type="AlphaFoldDB" id="A0A8J3P888"/>
<evidence type="ECO:0000313" key="3">
    <source>
        <dbReference type="Proteomes" id="UP000630887"/>
    </source>
</evidence>
<sequence>MADNVRAEPPAWWIFDGGGRPHDRIEQLPAPPPWRKFDGDGDQLVDATIPRHIGANAGAALRPDRHTVDLVNAAIYLRRPLFVSGAPGTGKSTLAYSIAHELGLGAVLHWPITSRSTLLEGLYLYDAIGRMQERNDNGTVSNVGDYIRLGPLGTALLDADRPRVLLIDEIDKCDVDLPNDLLHVFEEGTFVVPELERLPDDPAGVEVFTADPGRRHRVVNGRVRCQAFPIVVMTSNREREFPAAFQRRCLRLHLDAPDGAKLTAIVAAHLGQVDDVTRARIEAFLGLHADGRDRAIDQLLNLLFLARSGRDVTEDVLQRLVAPLADESQ</sequence>
<proteinExistence type="predicted"/>
<dbReference type="RefSeq" id="WP_344348593.1">
    <property type="nucleotide sequence ID" value="NZ_BAAALC010000021.1"/>
</dbReference>
<keyword evidence="3" id="KW-1185">Reference proteome</keyword>
<gene>
    <name evidence="2" type="ORF">Cco03nite_21260</name>
</gene>
<dbReference type="GO" id="GO:0016887">
    <property type="term" value="F:ATP hydrolysis activity"/>
    <property type="evidence" value="ECO:0007669"/>
    <property type="project" value="InterPro"/>
</dbReference>
<dbReference type="CDD" id="cd00009">
    <property type="entry name" value="AAA"/>
    <property type="match status" value="1"/>
</dbReference>
<name>A0A8J3P888_9ACTN</name>
<organism evidence="2 3">
    <name type="scientific">Catellatospora coxensis</name>
    <dbReference type="NCBI Taxonomy" id="310354"/>
    <lineage>
        <taxon>Bacteria</taxon>
        <taxon>Bacillati</taxon>
        <taxon>Actinomycetota</taxon>
        <taxon>Actinomycetes</taxon>
        <taxon>Micromonosporales</taxon>
        <taxon>Micromonosporaceae</taxon>
        <taxon>Catellatospora</taxon>
    </lineage>
</organism>
<dbReference type="GO" id="GO:0005524">
    <property type="term" value="F:ATP binding"/>
    <property type="evidence" value="ECO:0007669"/>
    <property type="project" value="InterPro"/>
</dbReference>
<feature type="domain" description="AAA+ ATPase" evidence="1">
    <location>
        <begin position="77"/>
        <end position="258"/>
    </location>
</feature>
<evidence type="ECO:0000259" key="1">
    <source>
        <dbReference type="SMART" id="SM00382"/>
    </source>
</evidence>
<comment type="caution">
    <text evidence="2">The sequence shown here is derived from an EMBL/GenBank/DDBJ whole genome shotgun (WGS) entry which is preliminary data.</text>
</comment>